<proteinExistence type="predicted"/>
<sequence>MGKCNSSLLFLVSVPYHNIRYTPDLGIAPLLAPLRGA</sequence>
<reference evidence="2" key="1">
    <citation type="submission" date="2016-10" db="EMBL/GenBank/DDBJ databases">
        <authorList>
            <person name="Varghese N."/>
            <person name="Submissions S."/>
        </authorList>
    </citation>
    <scope>NUCLEOTIDE SEQUENCE [LARGE SCALE GENOMIC DNA]</scope>
    <source>
        <strain evidence="2">OR362-8,ATCC BAA-1266,JCM 13504</strain>
    </source>
</reference>
<dbReference type="STRING" id="1227077.SAMN04515668_3361"/>
<protein>
    <submittedName>
        <fullName evidence="1">Uncharacterized protein</fullName>
    </submittedName>
</protein>
<accession>A0A1I6A0E6</accession>
<dbReference type="EMBL" id="FOXS01000004">
    <property type="protein sequence ID" value="SFQ62142.1"/>
    <property type="molecule type" value="Genomic_DNA"/>
</dbReference>
<keyword evidence="2" id="KW-1185">Reference proteome</keyword>
<gene>
    <name evidence="1" type="ORF">SAMN04515668_3361</name>
</gene>
<organism evidence="1 2">
    <name type="scientific">Hymenobacter arizonensis</name>
    <name type="common">Siccationidurans arizonensis</name>
    <dbReference type="NCBI Taxonomy" id="1227077"/>
    <lineage>
        <taxon>Bacteria</taxon>
        <taxon>Pseudomonadati</taxon>
        <taxon>Bacteroidota</taxon>
        <taxon>Cytophagia</taxon>
        <taxon>Cytophagales</taxon>
        <taxon>Hymenobacteraceae</taxon>
        <taxon>Hymenobacter</taxon>
    </lineage>
</organism>
<dbReference type="Proteomes" id="UP000199029">
    <property type="component" value="Unassembled WGS sequence"/>
</dbReference>
<evidence type="ECO:0000313" key="1">
    <source>
        <dbReference type="EMBL" id="SFQ62142.1"/>
    </source>
</evidence>
<evidence type="ECO:0000313" key="2">
    <source>
        <dbReference type="Proteomes" id="UP000199029"/>
    </source>
</evidence>
<name>A0A1I6A0E6_HYMAR</name>
<dbReference type="AlphaFoldDB" id="A0A1I6A0E6"/>